<feature type="transmembrane region" description="Helical" evidence="8">
    <location>
        <begin position="39"/>
        <end position="58"/>
    </location>
</feature>
<keyword evidence="8" id="KW-1003">Cell membrane</keyword>
<dbReference type="RefSeq" id="WP_160629708.1">
    <property type="nucleotide sequence ID" value="NZ_CP047593.1"/>
</dbReference>
<gene>
    <name evidence="8" type="primary">rnfE</name>
    <name evidence="9" type="ORF">GT409_14160</name>
</gene>
<organism evidence="9 10">
    <name type="scientific">Tichowtungia aerotolerans</name>
    <dbReference type="NCBI Taxonomy" id="2697043"/>
    <lineage>
        <taxon>Bacteria</taxon>
        <taxon>Pseudomonadati</taxon>
        <taxon>Kiritimatiellota</taxon>
        <taxon>Tichowtungiia</taxon>
        <taxon>Tichowtungiales</taxon>
        <taxon>Tichowtungiaceae</taxon>
        <taxon>Tichowtungia</taxon>
    </lineage>
</organism>
<dbReference type="Proteomes" id="UP000464954">
    <property type="component" value="Chromosome"/>
</dbReference>
<dbReference type="InterPro" id="IPR010968">
    <property type="entry name" value="RnfE"/>
</dbReference>
<keyword evidence="10" id="KW-1185">Reference proteome</keyword>
<dbReference type="AlphaFoldDB" id="A0A6P1MD87"/>
<dbReference type="NCBIfam" id="TIGR01948">
    <property type="entry name" value="rnfE"/>
    <property type="match status" value="1"/>
</dbReference>
<comment type="subunit">
    <text evidence="8">The complex is composed of six subunits: RnfA, RnfB, RnfC, RnfD, RnfE and RnfG.</text>
</comment>
<dbReference type="HAMAP" id="MF_00478">
    <property type="entry name" value="RsxE_RnfE"/>
    <property type="match status" value="1"/>
</dbReference>
<protein>
    <recommendedName>
        <fullName evidence="8">Ion-translocating oxidoreductase complex subunit E</fullName>
        <ecNumber evidence="8">7.-.-.-</ecNumber>
    </recommendedName>
    <alternativeName>
        <fullName evidence="8">Rnf electron transport complex subunit E</fullName>
    </alternativeName>
</protein>
<accession>A0A6P1MD87</accession>
<evidence type="ECO:0000313" key="9">
    <source>
        <dbReference type="EMBL" id="QHI70534.1"/>
    </source>
</evidence>
<proteinExistence type="inferred from homology"/>
<evidence type="ECO:0000256" key="7">
    <source>
        <dbReference type="ARBA" id="ARBA00023136"/>
    </source>
</evidence>
<comment type="similarity">
    <text evidence="8">Belongs to the NqrDE/RnfAE family.</text>
</comment>
<keyword evidence="2 8" id="KW-0813">Transport</keyword>
<keyword evidence="4 8" id="KW-1278">Translocase</keyword>
<evidence type="ECO:0000256" key="3">
    <source>
        <dbReference type="ARBA" id="ARBA00022692"/>
    </source>
</evidence>
<reference evidence="9 10" key="1">
    <citation type="submission" date="2020-01" db="EMBL/GenBank/DDBJ databases">
        <title>Ponticoccus aerotolerans gen. nov., sp. nov., an anaerobic bacterium and proposal of Ponticoccusceae fam. nov., Ponticoccusles ord. nov. and Ponticoccuse classis nov. in the phylum Kiritimatiellaeota.</title>
        <authorList>
            <person name="Zhou L.Y."/>
            <person name="Du Z.J."/>
        </authorList>
    </citation>
    <scope>NUCLEOTIDE SEQUENCE [LARGE SCALE GENOMIC DNA]</scope>
    <source>
        <strain evidence="9 10">S-5007</strain>
    </source>
</reference>
<dbReference type="GO" id="GO:0012505">
    <property type="term" value="C:endomembrane system"/>
    <property type="evidence" value="ECO:0007669"/>
    <property type="project" value="UniProtKB-SubCell"/>
</dbReference>
<evidence type="ECO:0000256" key="6">
    <source>
        <dbReference type="ARBA" id="ARBA00022989"/>
    </source>
</evidence>
<feature type="transmembrane region" description="Helical" evidence="8">
    <location>
        <begin position="170"/>
        <end position="190"/>
    </location>
</feature>
<feature type="transmembrane region" description="Helical" evidence="8">
    <location>
        <begin position="124"/>
        <end position="147"/>
    </location>
</feature>
<evidence type="ECO:0000256" key="1">
    <source>
        <dbReference type="ARBA" id="ARBA00004127"/>
    </source>
</evidence>
<dbReference type="InterPro" id="IPR003667">
    <property type="entry name" value="NqrDE/RnfAE"/>
</dbReference>
<evidence type="ECO:0000256" key="8">
    <source>
        <dbReference type="HAMAP-Rule" id="MF_00478"/>
    </source>
</evidence>
<dbReference type="PANTHER" id="PTHR30586:SF0">
    <property type="entry name" value="ION-TRANSLOCATING OXIDOREDUCTASE COMPLEX SUBUNIT E"/>
    <property type="match status" value="1"/>
</dbReference>
<evidence type="ECO:0000256" key="4">
    <source>
        <dbReference type="ARBA" id="ARBA00022967"/>
    </source>
</evidence>
<keyword evidence="3 8" id="KW-0812">Transmembrane</keyword>
<dbReference type="GO" id="GO:0022900">
    <property type="term" value="P:electron transport chain"/>
    <property type="evidence" value="ECO:0007669"/>
    <property type="project" value="UniProtKB-UniRule"/>
</dbReference>
<keyword evidence="6 8" id="KW-1133">Transmembrane helix</keyword>
<dbReference type="GO" id="GO:0005886">
    <property type="term" value="C:plasma membrane"/>
    <property type="evidence" value="ECO:0007669"/>
    <property type="project" value="UniProtKB-SubCell"/>
</dbReference>
<evidence type="ECO:0000256" key="5">
    <source>
        <dbReference type="ARBA" id="ARBA00022982"/>
    </source>
</evidence>
<dbReference type="PANTHER" id="PTHR30586">
    <property type="entry name" value="ELECTRON TRANSPORT COMPLEX PROTEIN RNFE"/>
    <property type="match status" value="1"/>
</dbReference>
<comment type="function">
    <text evidence="8">Part of a membrane-bound complex that couples electron transfer with translocation of ions across the membrane.</text>
</comment>
<dbReference type="PIRSF" id="PIRSF006102">
    <property type="entry name" value="NQR_DE"/>
    <property type="match status" value="1"/>
</dbReference>
<name>A0A6P1MD87_9BACT</name>
<comment type="subcellular location">
    <subcellularLocation>
        <location evidence="8">Cell membrane</location>
        <topology evidence="8">Multi-pass membrane protein</topology>
    </subcellularLocation>
    <subcellularLocation>
        <location evidence="1">Endomembrane system</location>
        <topology evidence="1">Multi-pass membrane protein</topology>
    </subcellularLocation>
</comment>
<dbReference type="EMBL" id="CP047593">
    <property type="protein sequence ID" value="QHI70534.1"/>
    <property type="molecule type" value="Genomic_DNA"/>
</dbReference>
<sequence length="223" mass="24024">MSLFKEFSKGLFKENPVFVLLLGMCPTLAVTNNAVNGLGMGVATLCVLLGSNIVISLIRNIVPKKVRIPCYIVVIASFVTIVDLLMQAYAPRSLYEALGIFIPLIVVNCIVLGRAEAFASKNGVVASIFDALGMGLGFTMALCILGGSREFLASGSLFQVKLIEGWTNDFMLMGQAPGAFILLGVFLGVINWNARRKAKKAGNDWTPPGLDCRQCNLCDLNEK</sequence>
<feature type="transmembrane region" description="Helical" evidence="8">
    <location>
        <begin position="70"/>
        <end position="88"/>
    </location>
</feature>
<evidence type="ECO:0000256" key="2">
    <source>
        <dbReference type="ARBA" id="ARBA00022448"/>
    </source>
</evidence>
<dbReference type="NCBIfam" id="NF009070">
    <property type="entry name" value="PRK12405.1"/>
    <property type="match status" value="1"/>
</dbReference>
<feature type="transmembrane region" description="Helical" evidence="8">
    <location>
        <begin position="94"/>
        <end position="112"/>
    </location>
</feature>
<evidence type="ECO:0000313" key="10">
    <source>
        <dbReference type="Proteomes" id="UP000464954"/>
    </source>
</evidence>
<keyword evidence="7 8" id="KW-0472">Membrane</keyword>
<dbReference type="KEGG" id="taer:GT409_14160"/>
<keyword evidence="5 8" id="KW-0249">Electron transport</keyword>
<dbReference type="EC" id="7.-.-.-" evidence="8"/>
<dbReference type="Pfam" id="PF02508">
    <property type="entry name" value="Rnf-Nqr"/>
    <property type="match status" value="1"/>
</dbReference>